<accession>A0A371I2C3</accession>
<name>A0A371I2C3_MUCPR</name>
<evidence type="ECO:0008006" key="3">
    <source>
        <dbReference type="Google" id="ProtNLM"/>
    </source>
</evidence>
<keyword evidence="2" id="KW-1185">Reference proteome</keyword>
<gene>
    <name evidence="1" type="ORF">CR513_06506</name>
</gene>
<dbReference type="Proteomes" id="UP000257109">
    <property type="component" value="Unassembled WGS sequence"/>
</dbReference>
<organism evidence="1 2">
    <name type="scientific">Mucuna pruriens</name>
    <name type="common">Velvet bean</name>
    <name type="synonym">Dolichos pruriens</name>
    <dbReference type="NCBI Taxonomy" id="157652"/>
    <lineage>
        <taxon>Eukaryota</taxon>
        <taxon>Viridiplantae</taxon>
        <taxon>Streptophyta</taxon>
        <taxon>Embryophyta</taxon>
        <taxon>Tracheophyta</taxon>
        <taxon>Spermatophyta</taxon>
        <taxon>Magnoliopsida</taxon>
        <taxon>eudicotyledons</taxon>
        <taxon>Gunneridae</taxon>
        <taxon>Pentapetalae</taxon>
        <taxon>rosids</taxon>
        <taxon>fabids</taxon>
        <taxon>Fabales</taxon>
        <taxon>Fabaceae</taxon>
        <taxon>Papilionoideae</taxon>
        <taxon>50 kb inversion clade</taxon>
        <taxon>NPAAA clade</taxon>
        <taxon>indigoferoid/millettioid clade</taxon>
        <taxon>Phaseoleae</taxon>
        <taxon>Mucuna</taxon>
    </lineage>
</organism>
<feature type="non-terminal residue" evidence="1">
    <location>
        <position position="1"/>
    </location>
</feature>
<evidence type="ECO:0000313" key="2">
    <source>
        <dbReference type="Proteomes" id="UP000257109"/>
    </source>
</evidence>
<proteinExistence type="predicted"/>
<dbReference type="AlphaFoldDB" id="A0A371I2C3"/>
<protein>
    <recommendedName>
        <fullName evidence="3">Reverse transcriptase Ty1/copia-type domain-containing protein</fullName>
    </recommendedName>
</protein>
<dbReference type="EMBL" id="QJKJ01001113">
    <property type="protein sequence ID" value="RDY09169.1"/>
    <property type="molecule type" value="Genomic_DNA"/>
</dbReference>
<evidence type="ECO:0000313" key="1">
    <source>
        <dbReference type="EMBL" id="RDY09169.1"/>
    </source>
</evidence>
<comment type="caution">
    <text evidence="1">The sequence shown here is derived from an EMBL/GenBank/DDBJ whole genome shotgun (WGS) entry which is preliminary data.</text>
</comment>
<sequence>EGTNEHFLLYTTSASIERYKTSLMTKRSTQTYDINYQKTFSPVTKLNIVQVLLSMTMNIPRGHNTSSKVEIVYKLRKITYLIIYVEDMFITRYEMEEISRL</sequence>
<reference evidence="1" key="1">
    <citation type="submission" date="2018-05" db="EMBL/GenBank/DDBJ databases">
        <title>Draft genome of Mucuna pruriens seed.</title>
        <authorList>
            <person name="Nnadi N.E."/>
            <person name="Vos R."/>
            <person name="Hasami M.H."/>
            <person name="Devisetty U.K."/>
            <person name="Aguiy J.C."/>
        </authorList>
    </citation>
    <scope>NUCLEOTIDE SEQUENCE [LARGE SCALE GENOMIC DNA]</scope>
    <source>
        <strain evidence="1">JCA_2017</strain>
    </source>
</reference>